<dbReference type="Gene3D" id="3.10.10.10">
    <property type="entry name" value="HIV Type 1 Reverse Transcriptase, subunit A, domain 1"/>
    <property type="match status" value="1"/>
</dbReference>
<sequence>MCGLLTGLNDRLVADSYPIRRPEDLHTLNGGKKFSKLDLSDAYLQVELDDESKKLVVINTQKGLYRYNRLPFGVKSAPLIFQKVMDTTFTGITGTAAYLDDIIITGRSDEEHMDTLEMVSFRLLEYGFRIKRKKCKFLVDEVEYPWHIVSAEGVRADPKKTEAVVQMKQLENVSQLLSFLEMVNFYAHFIPHLTDMAVPLNTLLRNGVPWT</sequence>
<name>A0A5S6QE65_TRIMR</name>
<feature type="domain" description="Reverse transcriptase" evidence="1">
    <location>
        <begin position="1"/>
        <end position="151"/>
    </location>
</feature>
<dbReference type="PROSITE" id="PS50878">
    <property type="entry name" value="RT_POL"/>
    <property type="match status" value="1"/>
</dbReference>
<dbReference type="Gene3D" id="3.30.70.270">
    <property type="match status" value="2"/>
</dbReference>
<evidence type="ECO:0000313" key="3">
    <source>
        <dbReference type="WBParaSite" id="TMUE_1000005651.1"/>
    </source>
</evidence>
<dbReference type="Pfam" id="PF00078">
    <property type="entry name" value="RVT_1"/>
    <property type="match status" value="1"/>
</dbReference>
<dbReference type="InterPro" id="IPR043502">
    <property type="entry name" value="DNA/RNA_pol_sf"/>
</dbReference>
<dbReference type="AlphaFoldDB" id="A0A5S6QE65"/>
<dbReference type="PANTHER" id="PTHR37984">
    <property type="entry name" value="PROTEIN CBG26694"/>
    <property type="match status" value="1"/>
</dbReference>
<dbReference type="WBParaSite" id="TMUE_1000005651.1">
    <property type="protein sequence ID" value="TMUE_1000005651.1"/>
    <property type="gene ID" value="WBGene00299336"/>
</dbReference>
<evidence type="ECO:0000313" key="2">
    <source>
        <dbReference type="Proteomes" id="UP000046395"/>
    </source>
</evidence>
<dbReference type="STRING" id="70415.A0A5S6QE65"/>
<dbReference type="CDD" id="cd01647">
    <property type="entry name" value="RT_LTR"/>
    <property type="match status" value="1"/>
</dbReference>
<reference evidence="3" key="1">
    <citation type="submission" date="2019-12" db="UniProtKB">
        <authorList>
            <consortium name="WormBaseParasite"/>
        </authorList>
    </citation>
    <scope>IDENTIFICATION</scope>
</reference>
<evidence type="ECO:0000259" key="1">
    <source>
        <dbReference type="PROSITE" id="PS50878"/>
    </source>
</evidence>
<dbReference type="InterPro" id="IPR050951">
    <property type="entry name" value="Retrovirus_Pol_polyprotein"/>
</dbReference>
<accession>A0A5S6QE65</accession>
<protein>
    <submittedName>
        <fullName evidence="3">Reverse transcriptase domain-containing protein</fullName>
    </submittedName>
</protein>
<organism evidence="2 3">
    <name type="scientific">Trichuris muris</name>
    <name type="common">Mouse whipworm</name>
    <dbReference type="NCBI Taxonomy" id="70415"/>
    <lineage>
        <taxon>Eukaryota</taxon>
        <taxon>Metazoa</taxon>
        <taxon>Ecdysozoa</taxon>
        <taxon>Nematoda</taxon>
        <taxon>Enoplea</taxon>
        <taxon>Dorylaimia</taxon>
        <taxon>Trichinellida</taxon>
        <taxon>Trichuridae</taxon>
        <taxon>Trichuris</taxon>
    </lineage>
</organism>
<proteinExistence type="predicted"/>
<keyword evidence="2" id="KW-1185">Reference proteome</keyword>
<dbReference type="Proteomes" id="UP000046395">
    <property type="component" value="Unassembled WGS sequence"/>
</dbReference>
<dbReference type="InterPro" id="IPR043128">
    <property type="entry name" value="Rev_trsase/Diguanyl_cyclase"/>
</dbReference>
<dbReference type="PANTHER" id="PTHR37984:SF5">
    <property type="entry name" value="PROTEIN NYNRIN-LIKE"/>
    <property type="match status" value="1"/>
</dbReference>
<dbReference type="SUPFAM" id="SSF56672">
    <property type="entry name" value="DNA/RNA polymerases"/>
    <property type="match status" value="1"/>
</dbReference>
<dbReference type="InterPro" id="IPR000477">
    <property type="entry name" value="RT_dom"/>
</dbReference>